<evidence type="ECO:0000313" key="2">
    <source>
        <dbReference type="WBParaSite" id="MhA1_Contig1126.frz3.gene12"/>
    </source>
</evidence>
<dbReference type="Proteomes" id="UP000095281">
    <property type="component" value="Unplaced"/>
</dbReference>
<organism evidence="1 2">
    <name type="scientific">Meloidogyne hapla</name>
    <name type="common">Root-knot nematode worm</name>
    <dbReference type="NCBI Taxonomy" id="6305"/>
    <lineage>
        <taxon>Eukaryota</taxon>
        <taxon>Metazoa</taxon>
        <taxon>Ecdysozoa</taxon>
        <taxon>Nematoda</taxon>
        <taxon>Chromadorea</taxon>
        <taxon>Rhabditida</taxon>
        <taxon>Tylenchina</taxon>
        <taxon>Tylenchomorpha</taxon>
        <taxon>Tylenchoidea</taxon>
        <taxon>Meloidogynidae</taxon>
        <taxon>Meloidogyninae</taxon>
        <taxon>Meloidogyne</taxon>
    </lineage>
</organism>
<reference evidence="2" key="1">
    <citation type="submission" date="2016-11" db="UniProtKB">
        <authorList>
            <consortium name="WormBaseParasite"/>
        </authorList>
    </citation>
    <scope>IDENTIFICATION</scope>
</reference>
<keyword evidence="1" id="KW-1185">Reference proteome</keyword>
<name>A0A1I8B029_MELHA</name>
<dbReference type="AlphaFoldDB" id="A0A1I8B029"/>
<protein>
    <submittedName>
        <fullName evidence="2">Uncharacterized protein</fullName>
    </submittedName>
</protein>
<dbReference type="WBParaSite" id="MhA1_Contig1126.frz3.gene12">
    <property type="protein sequence ID" value="MhA1_Contig1126.frz3.gene12"/>
    <property type="gene ID" value="MhA1_Contig1126.frz3.gene12"/>
</dbReference>
<proteinExistence type="predicted"/>
<sequence>MKGTNSNKLLKVPDCYDRIYKQPTFHHHLSPLRRSSSLDFPKINTTNLTFIESALDSLKNSSTSIYASTLSAAGLLNGVGLGGLRSVTVGSNDSTEPINLFF</sequence>
<evidence type="ECO:0000313" key="1">
    <source>
        <dbReference type="Proteomes" id="UP000095281"/>
    </source>
</evidence>
<accession>A0A1I8B029</accession>